<dbReference type="RefSeq" id="WP_091870466.1">
    <property type="nucleotide sequence ID" value="NZ_FNAO01000007.1"/>
</dbReference>
<dbReference type="CDD" id="cd03811">
    <property type="entry name" value="GT4_GT28_WabH-like"/>
    <property type="match status" value="1"/>
</dbReference>
<dbReference type="InterPro" id="IPR028098">
    <property type="entry name" value="Glyco_trans_4-like_N"/>
</dbReference>
<dbReference type="SUPFAM" id="SSF53756">
    <property type="entry name" value="UDP-Glycosyltransferase/glycogen phosphorylase"/>
    <property type="match status" value="1"/>
</dbReference>
<sequence>MHILQIINSLLIGGAEKLVVEASKKIIEKGHQVDILLFKTTNSLLEQEVLTRTDITVHFLSENTNIYNPSHILKIRKHLLQNKYDVVHVHLFPAVYWTALAVRKSFNGKLIHTEHNTKNRRMGNWFYRQIDNIIYRKYDCHIAISDAVRKSLDVHLMTKKSKVVNIYNGVNLETIASAKAIDREQLGLNDDQKILIQVSSFRKQKNQAILIKALERLNANVHLLLVGKGELMSYCESLAKELYVENRVHFLGVRTDVPQLLKTADIVILSSHYEGLSLASVEGLASGKPFIASNVPGLTEVVEGAGLLFPKNNSVRLAEMIDELFTDKIYYNKIVKDCMARSKKYDLNIMVNHYIELYSG</sequence>
<name>A0A1G7FL23_9FLAO</name>
<dbReference type="AlphaFoldDB" id="A0A1G7FL23"/>
<keyword evidence="4" id="KW-1185">Reference proteome</keyword>
<reference evidence="3 4" key="1">
    <citation type="submission" date="2016-10" db="EMBL/GenBank/DDBJ databases">
        <authorList>
            <person name="de Groot N.N."/>
        </authorList>
    </citation>
    <scope>NUCLEOTIDE SEQUENCE [LARGE SCALE GENOMIC DNA]</scope>
    <source>
        <strain evidence="3 4">DSM 23421</strain>
    </source>
</reference>
<evidence type="ECO:0000259" key="2">
    <source>
        <dbReference type="Pfam" id="PF13439"/>
    </source>
</evidence>
<dbReference type="OrthoDB" id="7560678at2"/>
<dbReference type="EMBL" id="FNAO01000007">
    <property type="protein sequence ID" value="SDE76583.1"/>
    <property type="molecule type" value="Genomic_DNA"/>
</dbReference>
<evidence type="ECO:0000313" key="4">
    <source>
        <dbReference type="Proteomes" id="UP000199109"/>
    </source>
</evidence>
<evidence type="ECO:0000259" key="1">
    <source>
        <dbReference type="Pfam" id="PF00534"/>
    </source>
</evidence>
<dbReference type="Gene3D" id="3.40.50.2000">
    <property type="entry name" value="Glycogen Phosphorylase B"/>
    <property type="match status" value="2"/>
</dbReference>
<dbReference type="PANTHER" id="PTHR12526">
    <property type="entry name" value="GLYCOSYLTRANSFERASE"/>
    <property type="match status" value="1"/>
</dbReference>
<protein>
    <submittedName>
        <fullName evidence="3">Glycosyltransferase involved in cell wall bisynthesis</fullName>
    </submittedName>
</protein>
<dbReference type="Pfam" id="PF00534">
    <property type="entry name" value="Glycos_transf_1"/>
    <property type="match status" value="1"/>
</dbReference>
<dbReference type="GO" id="GO:0016757">
    <property type="term" value="F:glycosyltransferase activity"/>
    <property type="evidence" value="ECO:0007669"/>
    <property type="project" value="InterPro"/>
</dbReference>
<feature type="domain" description="Glycosyltransferase subfamily 4-like N-terminal" evidence="2">
    <location>
        <begin position="12"/>
        <end position="173"/>
    </location>
</feature>
<dbReference type="InterPro" id="IPR001296">
    <property type="entry name" value="Glyco_trans_1"/>
</dbReference>
<evidence type="ECO:0000313" key="3">
    <source>
        <dbReference type="EMBL" id="SDE76583.1"/>
    </source>
</evidence>
<keyword evidence="3" id="KW-0808">Transferase</keyword>
<dbReference type="STRING" id="641691.SAMN05421636_107173"/>
<feature type="domain" description="Glycosyl transferase family 1" evidence="1">
    <location>
        <begin position="180"/>
        <end position="336"/>
    </location>
</feature>
<dbReference type="PANTHER" id="PTHR12526:SF630">
    <property type="entry name" value="GLYCOSYLTRANSFERASE"/>
    <property type="match status" value="1"/>
</dbReference>
<gene>
    <name evidence="3" type="ORF">SAMN05421636_107173</name>
</gene>
<dbReference type="Pfam" id="PF13439">
    <property type="entry name" value="Glyco_transf_4"/>
    <property type="match status" value="1"/>
</dbReference>
<dbReference type="Proteomes" id="UP000199109">
    <property type="component" value="Unassembled WGS sequence"/>
</dbReference>
<proteinExistence type="predicted"/>
<organism evidence="3 4">
    <name type="scientific">Pricia antarctica</name>
    <dbReference type="NCBI Taxonomy" id="641691"/>
    <lineage>
        <taxon>Bacteria</taxon>
        <taxon>Pseudomonadati</taxon>
        <taxon>Bacteroidota</taxon>
        <taxon>Flavobacteriia</taxon>
        <taxon>Flavobacteriales</taxon>
        <taxon>Flavobacteriaceae</taxon>
        <taxon>Pricia</taxon>
    </lineage>
</organism>
<accession>A0A1G7FL23</accession>